<dbReference type="RefSeq" id="WP_379818155.1">
    <property type="nucleotide sequence ID" value="NZ_JBHUDH010000036.1"/>
</dbReference>
<dbReference type="InterPro" id="IPR015943">
    <property type="entry name" value="WD40/YVTN_repeat-like_dom_sf"/>
</dbReference>
<comment type="caution">
    <text evidence="3">The sequence shown here is derived from an EMBL/GenBank/DDBJ whole genome shotgun (WGS) entry which is preliminary data.</text>
</comment>
<dbReference type="SUPFAM" id="SSF50998">
    <property type="entry name" value="Quinoprotein alcohol dehydrogenase-like"/>
    <property type="match status" value="1"/>
</dbReference>
<reference evidence="3 4" key="1">
    <citation type="journal article" date="2019" name="Int. J. Syst. Evol. Microbiol.">
        <title>The Global Catalogue of Microorganisms (GCM) 10K type strain sequencing project: providing services to taxonomists for standard genome sequencing and annotation.</title>
        <authorList>
            <consortium name="The Broad Institute Genomics Platform"/>
            <consortium name="The Broad Institute Genome Sequencing Center for Infectious Disease"/>
            <person name="Wu L."/>
            <person name="Ma J."/>
        </authorList>
    </citation>
    <scope>NUCLEOTIDE SEQUENCE [LARGE SCALE GENOMIC DNA]</scope>
    <source>
        <strain evidence="3 4">CGMCC 1.12285</strain>
    </source>
</reference>
<dbReference type="Gene3D" id="2.130.10.10">
    <property type="entry name" value="YVTN repeat-like/Quinoprotein amine dehydrogenase"/>
    <property type="match status" value="1"/>
</dbReference>
<gene>
    <name evidence="3" type="ORF">ACFR9S_04580</name>
</gene>
<keyword evidence="4" id="KW-1185">Reference proteome</keyword>
<dbReference type="Pfam" id="PF13360">
    <property type="entry name" value="PQQ_2"/>
    <property type="match status" value="1"/>
</dbReference>
<feature type="domain" description="Pyrrolo-quinoline quinone repeat" evidence="2">
    <location>
        <begin position="53"/>
        <end position="182"/>
    </location>
</feature>
<dbReference type="SMART" id="SM00564">
    <property type="entry name" value="PQQ"/>
    <property type="match status" value="4"/>
</dbReference>
<dbReference type="AlphaFoldDB" id="A0ABD6B3Z3"/>
<dbReference type="Proteomes" id="UP001597111">
    <property type="component" value="Unassembled WGS sequence"/>
</dbReference>
<evidence type="ECO:0000256" key="1">
    <source>
        <dbReference type="SAM" id="MobiDB-lite"/>
    </source>
</evidence>
<dbReference type="PANTHER" id="PTHR34512">
    <property type="entry name" value="CELL SURFACE PROTEIN"/>
    <property type="match status" value="1"/>
</dbReference>
<feature type="region of interest" description="Disordered" evidence="1">
    <location>
        <begin position="1"/>
        <end position="35"/>
    </location>
</feature>
<evidence type="ECO:0000313" key="4">
    <source>
        <dbReference type="Proteomes" id="UP001597111"/>
    </source>
</evidence>
<dbReference type="InterPro" id="IPR011047">
    <property type="entry name" value="Quinoprotein_ADH-like_sf"/>
</dbReference>
<proteinExistence type="predicted"/>
<dbReference type="PANTHER" id="PTHR34512:SF30">
    <property type="entry name" value="OUTER MEMBRANE PROTEIN ASSEMBLY FACTOR BAMB"/>
    <property type="match status" value="1"/>
</dbReference>
<evidence type="ECO:0000259" key="2">
    <source>
        <dbReference type="Pfam" id="PF13360"/>
    </source>
</evidence>
<accession>A0ABD6B3Z3</accession>
<organism evidence="3 4">
    <name type="scientific">Halolamina salina</name>
    <dbReference type="NCBI Taxonomy" id="1220023"/>
    <lineage>
        <taxon>Archaea</taxon>
        <taxon>Methanobacteriati</taxon>
        <taxon>Methanobacteriota</taxon>
        <taxon>Stenosarchaea group</taxon>
        <taxon>Halobacteria</taxon>
        <taxon>Halobacteriales</taxon>
        <taxon>Haloferacaceae</taxon>
    </lineage>
</organism>
<dbReference type="EMBL" id="JBHUDH010000036">
    <property type="protein sequence ID" value="MFD1525580.1"/>
    <property type="molecule type" value="Genomic_DNA"/>
</dbReference>
<evidence type="ECO:0000313" key="3">
    <source>
        <dbReference type="EMBL" id="MFD1525580.1"/>
    </source>
</evidence>
<sequence>GDADGAYAYEVGNGERWRQPFGDPEEAPATPYPPAVDEERVYVTVTSESDRGVYALDRRDGEILWSVPGLRAFRAPARSGSLLLVPVKSELVALDAATGERQWRTATRDDRPAFPPPAGLGARLALSDGETVHGIDRDTGEKQWSTDLDSPDRPAVVGDSVLVGADGVVALDLADGSERWRIDDVSAAMPLGNGVLARRRDELIACTACEN</sequence>
<name>A0ABD6B3Z3_9EURY</name>
<protein>
    <submittedName>
        <fullName evidence="3">PQQ-binding-like beta-propeller repeat protein</fullName>
    </submittedName>
</protein>
<dbReference type="InterPro" id="IPR002372">
    <property type="entry name" value="PQQ_rpt_dom"/>
</dbReference>
<dbReference type="InterPro" id="IPR018391">
    <property type="entry name" value="PQQ_b-propeller_rpt"/>
</dbReference>
<feature type="non-terminal residue" evidence="3">
    <location>
        <position position="1"/>
    </location>
</feature>